<organism evidence="1">
    <name type="scientific">White spot syndrome virus</name>
    <dbReference type="NCBI Taxonomy" id="342409"/>
    <lineage>
        <taxon>Viruses</taxon>
        <taxon>Viruses incertae sedis</taxon>
        <taxon>Naldaviricetes</taxon>
        <taxon>Nimaviridae</taxon>
        <taxon>Whispovirus</taxon>
    </lineage>
</organism>
<proteinExistence type="predicted"/>
<protein>
    <submittedName>
        <fullName evidence="1">ORF122</fullName>
    </submittedName>
</protein>
<accession>A0A2D3I754</accession>
<evidence type="ECO:0000313" key="1">
    <source>
        <dbReference type="EMBL" id="ATU84209.1"/>
    </source>
</evidence>
<dbReference type="EMBL" id="MF768985">
    <property type="protein sequence ID" value="ATU84209.1"/>
    <property type="molecule type" value="Genomic_DNA"/>
</dbReference>
<sequence>MSTCQKERVFSPTLPTTTDLLHRLHKPNVKMIILHHTTHQKIHRGPKCVIIVPHVKSSVL</sequence>
<name>A0A2D3I754_9VIRU</name>
<dbReference type="Proteomes" id="UP000267516">
    <property type="component" value="Segment"/>
</dbReference>
<reference evidence="1" key="1">
    <citation type="journal article" date="2018" name="Aquaculture">
        <title>Complete genome sequence of a white spot syndrome virus associated with a disease incursion in Australia.</title>
        <authorList>
            <person name="Oakey J."/>
            <person name="Smith C.S."/>
        </authorList>
    </citation>
    <scope>NUCLEOTIDE SEQUENCE [LARGE SCALE GENOMIC DNA]</scope>
    <source>
        <strain evidence="1">WSSV-AU</strain>
    </source>
</reference>